<dbReference type="OrthoDB" id="123906at2759"/>
<dbReference type="EMBL" id="NCKW01004922">
    <property type="protein sequence ID" value="POM74154.1"/>
    <property type="molecule type" value="Genomic_DNA"/>
</dbReference>
<name>A0A2P4Y8M7_9STRA</name>
<dbReference type="AlphaFoldDB" id="A0A2P4Y8M7"/>
<organism evidence="2 3">
    <name type="scientific">Phytophthora palmivora</name>
    <dbReference type="NCBI Taxonomy" id="4796"/>
    <lineage>
        <taxon>Eukaryota</taxon>
        <taxon>Sar</taxon>
        <taxon>Stramenopiles</taxon>
        <taxon>Oomycota</taxon>
        <taxon>Peronosporomycetes</taxon>
        <taxon>Peronosporales</taxon>
        <taxon>Peronosporaceae</taxon>
        <taxon>Phytophthora</taxon>
    </lineage>
</organism>
<gene>
    <name evidence="2" type="ORF">PHPALM_8936</name>
</gene>
<reference evidence="2 3" key="1">
    <citation type="journal article" date="2017" name="Genome Biol. Evol.">
        <title>Phytophthora megakarya and P. palmivora, closely related causal agents of cacao black pod rot, underwent increases in genome sizes and gene numbers by different mechanisms.</title>
        <authorList>
            <person name="Ali S.S."/>
            <person name="Shao J."/>
            <person name="Lary D.J."/>
            <person name="Kronmiller B."/>
            <person name="Shen D."/>
            <person name="Strem M.D."/>
            <person name="Amoako-Attah I."/>
            <person name="Akrofi A.Y."/>
            <person name="Begoude B.A."/>
            <person name="Ten Hoopen G.M."/>
            <person name="Coulibaly K."/>
            <person name="Kebe B.I."/>
            <person name="Melnick R.L."/>
            <person name="Guiltinan M.J."/>
            <person name="Tyler B.M."/>
            <person name="Meinhardt L.W."/>
            <person name="Bailey B.A."/>
        </authorList>
    </citation>
    <scope>NUCLEOTIDE SEQUENCE [LARGE SCALE GENOMIC DNA]</scope>
    <source>
        <strain evidence="3">sbr112.9</strain>
    </source>
</reference>
<accession>A0A2P4Y8M7</accession>
<dbReference type="Proteomes" id="UP000237271">
    <property type="component" value="Unassembled WGS sequence"/>
</dbReference>
<evidence type="ECO:0000313" key="3">
    <source>
        <dbReference type="Proteomes" id="UP000237271"/>
    </source>
</evidence>
<sequence length="746" mass="84012">MRKHYQNLHENGYCLIYNKEDAYWKKESNTWDNYVYTCELQADVDRQLKKHVAPGYGDVSQEMWIAAPERIRQRERRVEPPPILRRKQMVFLPKTNNVDPTLDNSKSLPPWRPITVLGALANRLLLVVKRYVEPGFPISTMQHGFQTERTVIDAALLVTLLTERARDTREQLITVSKDCLKYFDRIPKWCMDLIYRGIGAPEIPGKLMIDLLGPGQIDVRTAFGWLSTGLREFGIGQGSILSILHIACYMDCLQAKLSKCPDPVHIRHHQQGSGIDISSIMFVDDQLDVATTEQGIQARAKITNTFTGKLGTGGVFGASKSFMMYLASSESHSSAVKLNDGLGVPRSLLHLRKGLSILEYIKAGVITGKQLFTNLEEVIGGGTKDSTHVLNTSQFRYIVNSVWVPRMRYRMILSGALTVAALVDTFIRQVARTILKLPYSTPRYVYYDKINGIGLICCEHDANIHRLNELLRIINSPELPVYHVLVERPEAYQINAGLADNPLSIPITPPVQVRTWEAQVIRFAATLVPPLQFAACWTQPPGLLSSRSNDRSLISQTPAELHRVLVAVNWNSTFKLTYVGDICQSLGDQLLTRLELQRKGRWAGAKKAKVDQLYDHWHRQLTLEGTNTLKTPVGCTRISPGAIPYQIRVGIGQWVIAVKLDTTNPSLRIITSSGIEKWGISATIILAQLFPYSGGMNTQEVVMYGTSEYAEAWLTSLRLFVYRSFLPTYLGETTGVIELYYGRQHQ</sequence>
<evidence type="ECO:0000313" key="2">
    <source>
        <dbReference type="EMBL" id="POM74154.1"/>
    </source>
</evidence>
<feature type="domain" description="Reverse transcriptase" evidence="1">
    <location>
        <begin position="73"/>
        <end position="357"/>
    </location>
</feature>
<dbReference type="InterPro" id="IPR000477">
    <property type="entry name" value="RT_dom"/>
</dbReference>
<evidence type="ECO:0000259" key="1">
    <source>
        <dbReference type="PROSITE" id="PS50878"/>
    </source>
</evidence>
<protein>
    <recommendedName>
        <fullName evidence="1">Reverse transcriptase domain-containing protein</fullName>
    </recommendedName>
</protein>
<dbReference type="PROSITE" id="PS50878">
    <property type="entry name" value="RT_POL"/>
    <property type="match status" value="1"/>
</dbReference>
<comment type="caution">
    <text evidence="2">The sequence shown here is derived from an EMBL/GenBank/DDBJ whole genome shotgun (WGS) entry which is preliminary data.</text>
</comment>
<keyword evidence="3" id="KW-1185">Reference proteome</keyword>
<proteinExistence type="predicted"/>